<sequence>MSQVVITYCKPCGYLKRAQAAAEALDTRLGIAPELVPGKGGVYRVTVDGQVVAAKSRQGFPDPDEIVEAVAASLT</sequence>
<dbReference type="SUPFAM" id="SSF52833">
    <property type="entry name" value="Thioredoxin-like"/>
    <property type="match status" value="1"/>
</dbReference>
<gene>
    <name evidence="2" type="ORF">D7D52_07760</name>
</gene>
<protein>
    <submittedName>
        <fullName evidence="2">SelT/SelW/SelH family protein</fullName>
    </submittedName>
</protein>
<evidence type="ECO:0000313" key="2">
    <source>
        <dbReference type="EMBL" id="AYF73773.1"/>
    </source>
</evidence>
<reference evidence="2 3" key="1">
    <citation type="submission" date="2018-09" db="EMBL/GenBank/DDBJ databases">
        <title>Nocardia yunnanensis sp. nov., an actinomycete isolated from a soil sample.</title>
        <authorList>
            <person name="Zhang J."/>
        </authorList>
    </citation>
    <scope>NUCLEOTIDE SEQUENCE [LARGE SCALE GENOMIC DNA]</scope>
    <source>
        <strain evidence="2 3">CFHS0054</strain>
    </source>
</reference>
<dbReference type="RefSeq" id="WP_120735699.1">
    <property type="nucleotide sequence ID" value="NZ_CP032568.1"/>
</dbReference>
<accession>A0A386Z9D3</accession>
<evidence type="ECO:0000313" key="3">
    <source>
        <dbReference type="Proteomes" id="UP000267164"/>
    </source>
</evidence>
<dbReference type="InterPro" id="IPR011893">
    <property type="entry name" value="Selenoprotein_Rdx-typ"/>
</dbReference>
<dbReference type="KEGG" id="nyu:D7D52_07760"/>
<evidence type="ECO:0000256" key="1">
    <source>
        <dbReference type="ARBA" id="ARBA00023284"/>
    </source>
</evidence>
<organism evidence="2 3">
    <name type="scientific">Nocardia yunnanensis</name>
    <dbReference type="NCBI Taxonomy" id="2382165"/>
    <lineage>
        <taxon>Bacteria</taxon>
        <taxon>Bacillati</taxon>
        <taxon>Actinomycetota</taxon>
        <taxon>Actinomycetes</taxon>
        <taxon>Mycobacteriales</taxon>
        <taxon>Nocardiaceae</taxon>
        <taxon>Nocardia</taxon>
    </lineage>
</organism>
<dbReference type="Gene3D" id="3.40.30.10">
    <property type="entry name" value="Glutaredoxin"/>
    <property type="match status" value="1"/>
</dbReference>
<name>A0A386Z9D3_9NOCA</name>
<dbReference type="AlphaFoldDB" id="A0A386Z9D3"/>
<keyword evidence="3" id="KW-1185">Reference proteome</keyword>
<dbReference type="OrthoDB" id="9811366at2"/>
<dbReference type="Pfam" id="PF10262">
    <property type="entry name" value="Rdx"/>
    <property type="match status" value="1"/>
</dbReference>
<proteinExistence type="predicted"/>
<dbReference type="NCBIfam" id="TIGR02174">
    <property type="entry name" value="CXXU_selWTH"/>
    <property type="match status" value="1"/>
</dbReference>
<dbReference type="EMBL" id="CP032568">
    <property type="protein sequence ID" value="AYF73773.1"/>
    <property type="molecule type" value="Genomic_DNA"/>
</dbReference>
<keyword evidence="1" id="KW-0676">Redox-active center</keyword>
<dbReference type="InterPro" id="IPR036249">
    <property type="entry name" value="Thioredoxin-like_sf"/>
</dbReference>
<dbReference type="Proteomes" id="UP000267164">
    <property type="component" value="Chromosome"/>
</dbReference>